<dbReference type="FunFam" id="3.90.640.10:FF:000010">
    <property type="entry name" value="heat shock 70 kDa protein 14"/>
    <property type="match status" value="1"/>
</dbReference>
<evidence type="ECO:0000256" key="3">
    <source>
        <dbReference type="ARBA" id="ARBA00022840"/>
    </source>
</evidence>
<dbReference type="InterPro" id="IPR018181">
    <property type="entry name" value="Heat_shock_70_CS"/>
</dbReference>
<gene>
    <name evidence="5" type="ORF">Ocin01_18947</name>
</gene>
<dbReference type="STRING" id="48709.A0A1D2M431"/>
<evidence type="ECO:0000313" key="5">
    <source>
        <dbReference type="EMBL" id="ODM87735.1"/>
    </source>
</evidence>
<dbReference type="OrthoDB" id="5788289at2759"/>
<dbReference type="InterPro" id="IPR043129">
    <property type="entry name" value="ATPase_NBD"/>
</dbReference>
<keyword evidence="6" id="KW-1185">Reference proteome</keyword>
<keyword evidence="5" id="KW-0346">Stress response</keyword>
<evidence type="ECO:0000256" key="1">
    <source>
        <dbReference type="ARBA" id="ARBA00007381"/>
    </source>
</evidence>
<evidence type="ECO:0000256" key="4">
    <source>
        <dbReference type="SAM" id="MobiDB-lite"/>
    </source>
</evidence>
<dbReference type="Gene3D" id="3.30.420.40">
    <property type="match status" value="2"/>
</dbReference>
<protein>
    <submittedName>
        <fullName evidence="5">Heat shock 70 kDa protein 6</fullName>
    </submittedName>
</protein>
<dbReference type="SUPFAM" id="SSF53067">
    <property type="entry name" value="Actin-like ATPase domain"/>
    <property type="match status" value="2"/>
</dbReference>
<dbReference type="Proteomes" id="UP000094527">
    <property type="component" value="Unassembled WGS sequence"/>
</dbReference>
<dbReference type="InterPro" id="IPR029047">
    <property type="entry name" value="HSP70_peptide-bd_sf"/>
</dbReference>
<dbReference type="PROSITE" id="PS01036">
    <property type="entry name" value="HSP70_3"/>
    <property type="match status" value="1"/>
</dbReference>
<dbReference type="SUPFAM" id="SSF100920">
    <property type="entry name" value="Heat shock protein 70kD (HSP70), peptide-binding domain"/>
    <property type="match status" value="1"/>
</dbReference>
<dbReference type="EMBL" id="LJIJ01004783">
    <property type="protein sequence ID" value="ODM87735.1"/>
    <property type="molecule type" value="Genomic_DNA"/>
</dbReference>
<dbReference type="FunFam" id="3.30.420.40:FF:000028">
    <property type="entry name" value="heat shock 70 kDa protein-like"/>
    <property type="match status" value="1"/>
</dbReference>
<dbReference type="PANTHER" id="PTHR19375">
    <property type="entry name" value="HEAT SHOCK PROTEIN 70KDA"/>
    <property type="match status" value="1"/>
</dbReference>
<dbReference type="CDD" id="cd24028">
    <property type="entry name" value="ASKHA_NBD_HSP70_HSPA1-like"/>
    <property type="match status" value="1"/>
</dbReference>
<comment type="similarity">
    <text evidence="1">Belongs to the heat shock protein 70 family.</text>
</comment>
<dbReference type="Gene3D" id="3.90.640.10">
    <property type="entry name" value="Actin, Chain A, domain 4"/>
    <property type="match status" value="1"/>
</dbReference>
<dbReference type="Gene3D" id="2.60.34.10">
    <property type="entry name" value="Substrate Binding Domain Of DNAk, Chain A, domain 1"/>
    <property type="match status" value="1"/>
</dbReference>
<keyword evidence="3" id="KW-0067">ATP-binding</keyword>
<reference evidence="5 6" key="1">
    <citation type="journal article" date="2016" name="Genome Biol. Evol.">
        <title>Gene Family Evolution Reflects Adaptation to Soil Environmental Stressors in the Genome of the Collembolan Orchesella cincta.</title>
        <authorList>
            <person name="Faddeeva-Vakhrusheva A."/>
            <person name="Derks M.F."/>
            <person name="Anvar S.Y."/>
            <person name="Agamennone V."/>
            <person name="Suring W."/>
            <person name="Smit S."/>
            <person name="van Straalen N.M."/>
            <person name="Roelofs D."/>
        </authorList>
    </citation>
    <scope>NUCLEOTIDE SEQUENCE [LARGE SCALE GENOMIC DNA]</scope>
    <source>
        <tissue evidence="5">Mixed pool</tissue>
    </source>
</reference>
<dbReference type="AlphaFoldDB" id="A0A1D2M431"/>
<name>A0A1D2M431_ORCCI</name>
<dbReference type="GO" id="GO:0005524">
    <property type="term" value="F:ATP binding"/>
    <property type="evidence" value="ECO:0007669"/>
    <property type="project" value="UniProtKB-KW"/>
</dbReference>
<accession>A0A1D2M431</accession>
<feature type="region of interest" description="Disordered" evidence="4">
    <location>
        <begin position="457"/>
        <end position="496"/>
    </location>
</feature>
<evidence type="ECO:0000256" key="2">
    <source>
        <dbReference type="ARBA" id="ARBA00022741"/>
    </source>
</evidence>
<comment type="caution">
    <text evidence="5">The sequence shown here is derived from an EMBL/GenBank/DDBJ whole genome shotgun (WGS) entry which is preliminary data.</text>
</comment>
<keyword evidence="2" id="KW-0547">Nucleotide-binding</keyword>
<dbReference type="InterPro" id="IPR013126">
    <property type="entry name" value="Hsp_70_fam"/>
</dbReference>
<sequence length="496" mass="55386">MGDTQLKNDMTYWPFKVAQGDSGPAIDISGKYYPPEEIASYLLKQIVQDASTYLRTPIKKVVITVPAYFTDGQRAATLDAGELAGLEVLEILNEPTAAAIAYKLERFHEESRNVLIFDMGGGTFDVAVINTDSTSIEVLSVDGDTHLGGEDFDKALMHFCLKRFQEQHKVNPLVGNNLGTKTDKDVTKQRLRRLQTKCENAKVQLSFAPETTISVDSFYNGIDLLITIAREEFEKLIESLFNKAIDIVDRVLKDAEISKRDIHDIVLIGGSTRIPRVRELIIEFFDGKALNHTISPDEAVAYGSAVKAAILNGDQSKKMYNFKHIRDVIPRSLGIRTWMFDQEGQFTVIIPKSSKIPAEAMQEFRTKLDNQSAVEIKIFQGEERMADDNEYLGEFILSEIPPAPAGQEVIEVCMRVNNMGILHVTAVCKSTNGSETLIVSENKGRLSAETKKRIAGNKKITKTNKENSDMPTLPHQQSQKKGGILRRLTTFKKTPK</sequence>
<proteinExistence type="inferred from homology"/>
<dbReference type="Pfam" id="PF00012">
    <property type="entry name" value="HSP70"/>
    <property type="match status" value="1"/>
</dbReference>
<dbReference type="GO" id="GO:0140662">
    <property type="term" value="F:ATP-dependent protein folding chaperone"/>
    <property type="evidence" value="ECO:0007669"/>
    <property type="project" value="InterPro"/>
</dbReference>
<dbReference type="PRINTS" id="PR00301">
    <property type="entry name" value="HEATSHOCK70"/>
</dbReference>
<evidence type="ECO:0000313" key="6">
    <source>
        <dbReference type="Proteomes" id="UP000094527"/>
    </source>
</evidence>
<organism evidence="5 6">
    <name type="scientific">Orchesella cincta</name>
    <name type="common">Springtail</name>
    <name type="synonym">Podura cincta</name>
    <dbReference type="NCBI Taxonomy" id="48709"/>
    <lineage>
        <taxon>Eukaryota</taxon>
        <taxon>Metazoa</taxon>
        <taxon>Ecdysozoa</taxon>
        <taxon>Arthropoda</taxon>
        <taxon>Hexapoda</taxon>
        <taxon>Collembola</taxon>
        <taxon>Entomobryomorpha</taxon>
        <taxon>Entomobryoidea</taxon>
        <taxon>Orchesellidae</taxon>
        <taxon>Orchesellinae</taxon>
        <taxon>Orchesella</taxon>
    </lineage>
</organism>